<reference evidence="9 10" key="1">
    <citation type="submission" date="2016-10" db="EMBL/GenBank/DDBJ databases">
        <authorList>
            <person name="de Groot N.N."/>
        </authorList>
    </citation>
    <scope>NUCLEOTIDE SEQUENCE [LARGE SCALE GENOMIC DNA]</scope>
    <source>
        <strain evidence="9 10">IPL20</strain>
    </source>
</reference>
<evidence type="ECO:0000256" key="5">
    <source>
        <dbReference type="ARBA" id="ARBA00022989"/>
    </source>
</evidence>
<feature type="transmembrane region" description="Helical" evidence="7">
    <location>
        <begin position="17"/>
        <end position="36"/>
    </location>
</feature>
<dbReference type="Pfam" id="PF02308">
    <property type="entry name" value="MgtC"/>
    <property type="match status" value="1"/>
</dbReference>
<comment type="subcellular location">
    <subcellularLocation>
        <location evidence="7">Cell inner membrane</location>
        <topology evidence="7">Multi-pass membrane protein</topology>
    </subcellularLocation>
    <subcellularLocation>
        <location evidence="1">Cell membrane</location>
        <topology evidence="1">Multi-pass membrane protein</topology>
    </subcellularLocation>
</comment>
<dbReference type="PRINTS" id="PR01837">
    <property type="entry name" value="MGTCSAPBPROT"/>
</dbReference>
<evidence type="ECO:0000256" key="7">
    <source>
        <dbReference type="RuleBase" id="RU365041"/>
    </source>
</evidence>
<keyword evidence="6 7" id="KW-0472">Membrane</keyword>
<evidence type="ECO:0000256" key="4">
    <source>
        <dbReference type="ARBA" id="ARBA00022692"/>
    </source>
</evidence>
<dbReference type="GO" id="GO:0005886">
    <property type="term" value="C:plasma membrane"/>
    <property type="evidence" value="ECO:0007669"/>
    <property type="project" value="UniProtKB-SubCell"/>
</dbReference>
<keyword evidence="5 7" id="KW-1133">Transmembrane helix</keyword>
<dbReference type="InterPro" id="IPR049177">
    <property type="entry name" value="MgtC_SapB_SrpB_YhiD_N"/>
</dbReference>
<comment type="similarity">
    <text evidence="2 7">Belongs to the MgtC/SapB family.</text>
</comment>
<sequence>MDTGNSFGLTDTYLPEHIMGIRLVIAAVCGAIIGFEREMRTAEAGLRTHILIAVAAALFTILAFEIFHTIGDGMTSQSDPIRAVEAVTAGIAFLGAGAIFRSGVGVQGLTTAAGMWLAGAVGVACALGFYTLAAATTVLAVLILAALRAIAHKIGHKSQEDAQLDHRAELRKGEEAM</sequence>
<name>A0A1I7N4I0_9HYPH</name>
<dbReference type="InterPro" id="IPR003416">
    <property type="entry name" value="MgtC/SapB/SrpB/YhiD_fam"/>
</dbReference>
<proteinExistence type="inferred from homology"/>
<protein>
    <recommendedName>
        <fullName evidence="7">Protein MgtC</fullName>
    </recommendedName>
</protein>
<dbReference type="PANTHER" id="PTHR33778">
    <property type="entry name" value="PROTEIN MGTC"/>
    <property type="match status" value="1"/>
</dbReference>
<keyword evidence="3" id="KW-1003">Cell membrane</keyword>
<keyword evidence="4 7" id="KW-0812">Transmembrane</keyword>
<evidence type="ECO:0000256" key="1">
    <source>
        <dbReference type="ARBA" id="ARBA00004651"/>
    </source>
</evidence>
<dbReference type="EMBL" id="FPCK01000001">
    <property type="protein sequence ID" value="SFV29565.1"/>
    <property type="molecule type" value="Genomic_DNA"/>
</dbReference>
<organism evidence="9 10">
    <name type="scientific">Devosia crocina</name>
    <dbReference type="NCBI Taxonomy" id="429728"/>
    <lineage>
        <taxon>Bacteria</taxon>
        <taxon>Pseudomonadati</taxon>
        <taxon>Pseudomonadota</taxon>
        <taxon>Alphaproteobacteria</taxon>
        <taxon>Hyphomicrobiales</taxon>
        <taxon>Devosiaceae</taxon>
        <taxon>Devosia</taxon>
    </lineage>
</organism>
<dbReference type="OrthoDB" id="9811198at2"/>
<feature type="transmembrane region" description="Helical" evidence="7">
    <location>
        <begin position="116"/>
        <end position="147"/>
    </location>
</feature>
<dbReference type="RefSeq" id="WP_092421171.1">
    <property type="nucleotide sequence ID" value="NZ_FPCK01000001.1"/>
</dbReference>
<keyword evidence="7" id="KW-0997">Cell inner membrane</keyword>
<evidence type="ECO:0000313" key="9">
    <source>
        <dbReference type="EMBL" id="SFV29565.1"/>
    </source>
</evidence>
<evidence type="ECO:0000256" key="6">
    <source>
        <dbReference type="ARBA" id="ARBA00023136"/>
    </source>
</evidence>
<dbReference type="AlphaFoldDB" id="A0A1I7N4I0"/>
<feature type="domain" description="MgtC/SapB/SrpB/YhiD N-terminal" evidence="8">
    <location>
        <begin position="23"/>
        <end position="151"/>
    </location>
</feature>
<evidence type="ECO:0000256" key="3">
    <source>
        <dbReference type="ARBA" id="ARBA00022475"/>
    </source>
</evidence>
<accession>A0A1I7N4I0</accession>
<feature type="transmembrane region" description="Helical" evidence="7">
    <location>
        <begin position="48"/>
        <end position="70"/>
    </location>
</feature>
<dbReference type="Proteomes" id="UP000199074">
    <property type="component" value="Unassembled WGS sequence"/>
</dbReference>
<evidence type="ECO:0000256" key="2">
    <source>
        <dbReference type="ARBA" id="ARBA00009298"/>
    </source>
</evidence>
<keyword evidence="10" id="KW-1185">Reference proteome</keyword>
<evidence type="ECO:0000313" key="10">
    <source>
        <dbReference type="Proteomes" id="UP000199074"/>
    </source>
</evidence>
<dbReference type="PANTHER" id="PTHR33778:SF1">
    <property type="entry name" value="MAGNESIUM TRANSPORTER YHID-RELATED"/>
    <property type="match status" value="1"/>
</dbReference>
<gene>
    <name evidence="9" type="ORF">SAMN05216456_0784</name>
</gene>
<evidence type="ECO:0000259" key="8">
    <source>
        <dbReference type="Pfam" id="PF02308"/>
    </source>
</evidence>
<dbReference type="STRING" id="429728.SAMN05216456_0784"/>